<accession>A0ABT3DBW3</accession>
<feature type="transmembrane region" description="Helical" evidence="1">
    <location>
        <begin position="138"/>
        <end position="156"/>
    </location>
</feature>
<keyword evidence="3" id="KW-1185">Reference proteome</keyword>
<comment type="caution">
    <text evidence="2">The sequence shown here is derived from an EMBL/GenBank/DDBJ whole genome shotgun (WGS) entry which is preliminary data.</text>
</comment>
<evidence type="ECO:0000313" key="2">
    <source>
        <dbReference type="EMBL" id="MCV9884469.1"/>
    </source>
</evidence>
<organism evidence="2 3">
    <name type="scientific">Metabacillus halosaccharovorans</name>
    <dbReference type="NCBI Taxonomy" id="930124"/>
    <lineage>
        <taxon>Bacteria</taxon>
        <taxon>Bacillati</taxon>
        <taxon>Bacillota</taxon>
        <taxon>Bacilli</taxon>
        <taxon>Bacillales</taxon>
        <taxon>Bacillaceae</taxon>
        <taxon>Metabacillus</taxon>
    </lineage>
</organism>
<reference evidence="2 3" key="1">
    <citation type="submission" date="2022-10" db="EMBL/GenBank/DDBJ databases">
        <title>Draft genome assembly of moderately radiation resistant bacterium Metabacillus halosaccharovorans.</title>
        <authorList>
            <person name="Pal S."/>
            <person name="Gopinathan A."/>
        </authorList>
    </citation>
    <scope>NUCLEOTIDE SEQUENCE [LARGE SCALE GENOMIC DNA]</scope>
    <source>
        <strain evidence="2 3">VITHBRA001</strain>
    </source>
</reference>
<name>A0ABT3DBW3_9BACI</name>
<feature type="transmembrane region" description="Helical" evidence="1">
    <location>
        <begin position="230"/>
        <end position="253"/>
    </location>
</feature>
<keyword evidence="1" id="KW-0472">Membrane</keyword>
<evidence type="ECO:0000313" key="3">
    <source>
        <dbReference type="Proteomes" id="UP001526147"/>
    </source>
</evidence>
<dbReference type="RefSeq" id="WP_264141426.1">
    <property type="nucleotide sequence ID" value="NZ_JAOYEY010000019.1"/>
</dbReference>
<keyword evidence="1" id="KW-1133">Transmembrane helix</keyword>
<proteinExistence type="predicted"/>
<protein>
    <submittedName>
        <fullName evidence="2">Zinc ribbon domain-containing protein</fullName>
    </submittedName>
</protein>
<gene>
    <name evidence="2" type="ORF">OIH86_02250</name>
</gene>
<feature type="transmembrane region" description="Helical" evidence="1">
    <location>
        <begin position="198"/>
        <end position="218"/>
    </location>
</feature>
<dbReference type="Proteomes" id="UP001526147">
    <property type="component" value="Unassembled WGS sequence"/>
</dbReference>
<keyword evidence="1" id="KW-0812">Transmembrane</keyword>
<feature type="transmembrane region" description="Helical" evidence="1">
    <location>
        <begin position="168"/>
        <end position="192"/>
    </location>
</feature>
<sequence>MAQCQNCQHENEGGKFCEKCGSPLHFGTFNEAAATTTIQTQPVDSQANQYLEGAKNVSKRYFSYFIEVLKKPYASSVNVGQEHFINGIITIVLYSIFIPLMLYFALKGFLAEMSGLASDFMGETGISVPFTDVVIKPTIAFAVFIFLVACFTFAAVKLGRVNVNFKEVIARFGSFLIPSVAILAVALIFSILKVKLSIFIAFLGVLTSIFLVPPLVIASFKKQFQDGVDVIYGALITYVLSFLAIAIMVDMVFESLREFVTELLGGMMF</sequence>
<evidence type="ECO:0000256" key="1">
    <source>
        <dbReference type="SAM" id="Phobius"/>
    </source>
</evidence>
<feature type="transmembrane region" description="Helical" evidence="1">
    <location>
        <begin position="84"/>
        <end position="106"/>
    </location>
</feature>
<dbReference type="EMBL" id="JAOYEY010000019">
    <property type="protein sequence ID" value="MCV9884469.1"/>
    <property type="molecule type" value="Genomic_DNA"/>
</dbReference>